<evidence type="ECO:0000313" key="5">
    <source>
        <dbReference type="EMBL" id="RKD32988.1"/>
    </source>
</evidence>
<comment type="caution">
    <text evidence="5">The sequence shown here is derived from an EMBL/GenBank/DDBJ whole genome shotgun (WGS) entry which is preliminary data.</text>
</comment>
<name>A0A419T6G7_9FIRM</name>
<feature type="chain" id="PRO_5019555514" description="Cell wall-binding protein" evidence="4">
    <location>
        <begin position="28"/>
        <end position="454"/>
    </location>
</feature>
<reference evidence="5 6" key="1">
    <citation type="submission" date="2016-08" db="EMBL/GenBank/DDBJ databases">
        <title>A new outlook on sporulation: Clostridium algidixylanolyticum.</title>
        <authorList>
            <person name="Poppleton D.I."/>
            <person name="Gribaldo S."/>
        </authorList>
    </citation>
    <scope>NUCLEOTIDE SEQUENCE [LARGE SCALE GENOMIC DNA]</scope>
    <source>
        <strain evidence="5 6">SPL73</strain>
    </source>
</reference>
<gene>
    <name evidence="5" type="ORF">BET01_15340</name>
</gene>
<evidence type="ECO:0000256" key="3">
    <source>
        <dbReference type="SAM" id="MobiDB-lite"/>
    </source>
</evidence>
<dbReference type="SUPFAM" id="SSF69360">
    <property type="entry name" value="Cell wall binding repeat"/>
    <property type="match status" value="1"/>
</dbReference>
<keyword evidence="6" id="KW-1185">Reference proteome</keyword>
<dbReference type="RefSeq" id="WP_120195999.1">
    <property type="nucleotide sequence ID" value="NZ_MCIA01000008.1"/>
</dbReference>
<feature type="compositionally biased region" description="Basic and acidic residues" evidence="3">
    <location>
        <begin position="244"/>
        <end position="255"/>
    </location>
</feature>
<proteinExistence type="predicted"/>
<feature type="region of interest" description="Disordered" evidence="3">
    <location>
        <begin position="244"/>
        <end position="267"/>
    </location>
</feature>
<organism evidence="5 6">
    <name type="scientific">Lacrimispora algidixylanolytica</name>
    <dbReference type="NCBI Taxonomy" id="94868"/>
    <lineage>
        <taxon>Bacteria</taxon>
        <taxon>Bacillati</taxon>
        <taxon>Bacillota</taxon>
        <taxon>Clostridia</taxon>
        <taxon>Lachnospirales</taxon>
        <taxon>Lachnospiraceae</taxon>
        <taxon>Lacrimispora</taxon>
    </lineage>
</organism>
<accession>A0A419T6G7</accession>
<dbReference type="Gene3D" id="2.10.270.10">
    <property type="entry name" value="Cholin Binding"/>
    <property type="match status" value="2"/>
</dbReference>
<dbReference type="InterPro" id="IPR018337">
    <property type="entry name" value="Cell_wall/Cho-bd_repeat"/>
</dbReference>
<dbReference type="PROSITE" id="PS51170">
    <property type="entry name" value="CW"/>
    <property type="match status" value="2"/>
</dbReference>
<feature type="repeat" description="Cell wall-binding" evidence="2">
    <location>
        <begin position="324"/>
        <end position="343"/>
    </location>
</feature>
<feature type="repeat" description="Cell wall-binding" evidence="2">
    <location>
        <begin position="416"/>
        <end position="435"/>
    </location>
</feature>
<evidence type="ECO:0000256" key="2">
    <source>
        <dbReference type="PROSITE-ProRule" id="PRU00591"/>
    </source>
</evidence>
<dbReference type="Pfam" id="PF01473">
    <property type="entry name" value="Choline_bind_1"/>
    <property type="match status" value="1"/>
</dbReference>
<evidence type="ECO:0008006" key="7">
    <source>
        <dbReference type="Google" id="ProtNLM"/>
    </source>
</evidence>
<evidence type="ECO:0000256" key="1">
    <source>
        <dbReference type="ARBA" id="ARBA00022737"/>
    </source>
</evidence>
<protein>
    <recommendedName>
        <fullName evidence="7">Cell wall-binding protein</fullName>
    </recommendedName>
</protein>
<dbReference type="Proteomes" id="UP000284277">
    <property type="component" value="Unassembled WGS sequence"/>
</dbReference>
<dbReference type="AlphaFoldDB" id="A0A419T6G7"/>
<dbReference type="EMBL" id="MCIA01000008">
    <property type="protein sequence ID" value="RKD32988.1"/>
    <property type="molecule type" value="Genomic_DNA"/>
</dbReference>
<dbReference type="OrthoDB" id="1935808at2"/>
<keyword evidence="4" id="KW-0732">Signal</keyword>
<sequence length="454" mass="51471">MKKRTRTTAMVILTAFCLCLIPEKSMATDAINSVSIKVGLNIEAGDRLPDIQIDKTSADCYVTAGGKEYKVTEATWVTSTTKDMTIGEEPKMNVTITPSSESDAYFKSSYEASKIKVNGGSYVSAKRQGSDLIVTLRAKAVKGLYAEPDDVGWKDTRLGLAVWSKGDNTSGAYEIWLYKGKKIVFKKEQVTATTYNFYPYMTEEGTYSFKIRSIPFKQEELKNGKKSNWVESDELLIRDRDISDGTGKEADRKTDTTSSTQPPSGWEKQSGVWLYRHKDGTIQTDTWMALDNVWYRFDQNGKMLTGWFILDSDIYYLDANGAMLTGWQKIKDIWYYFYPDNGHEGPQGAAATNWQVIDGYTYFFSNQGAMQKGWINQAGRWYYLNAIPANLEGVMIKGLFIRNEKTYFTGEDGVMATGWQQVDGYWRYFHEDGSMAVKTTIDGYPINEDGVWDR</sequence>
<dbReference type="Pfam" id="PF19127">
    <property type="entry name" value="Choline_bind_3"/>
    <property type="match status" value="2"/>
</dbReference>
<evidence type="ECO:0000313" key="6">
    <source>
        <dbReference type="Proteomes" id="UP000284277"/>
    </source>
</evidence>
<feature type="signal peptide" evidence="4">
    <location>
        <begin position="1"/>
        <end position="27"/>
    </location>
</feature>
<evidence type="ECO:0000256" key="4">
    <source>
        <dbReference type="SAM" id="SignalP"/>
    </source>
</evidence>
<keyword evidence="1" id="KW-0677">Repeat</keyword>